<feature type="region of interest" description="Disordered" evidence="1">
    <location>
        <begin position="7149"/>
        <end position="7181"/>
    </location>
</feature>
<feature type="compositionally biased region" description="Low complexity" evidence="1">
    <location>
        <begin position="2780"/>
        <end position="2793"/>
    </location>
</feature>
<evidence type="ECO:0000313" key="3">
    <source>
        <dbReference type="Proteomes" id="UP001208570"/>
    </source>
</evidence>
<feature type="compositionally biased region" description="Polar residues" evidence="1">
    <location>
        <begin position="6924"/>
        <end position="6942"/>
    </location>
</feature>
<feature type="compositionally biased region" description="Basic and acidic residues" evidence="1">
    <location>
        <begin position="5800"/>
        <end position="5809"/>
    </location>
</feature>
<feature type="compositionally biased region" description="Basic and acidic residues" evidence="1">
    <location>
        <begin position="6870"/>
        <end position="6895"/>
    </location>
</feature>
<feature type="region of interest" description="Disordered" evidence="1">
    <location>
        <begin position="4298"/>
        <end position="4326"/>
    </location>
</feature>
<feature type="region of interest" description="Disordered" evidence="1">
    <location>
        <begin position="1423"/>
        <end position="1565"/>
    </location>
</feature>
<feature type="region of interest" description="Disordered" evidence="1">
    <location>
        <begin position="1"/>
        <end position="39"/>
    </location>
</feature>
<feature type="region of interest" description="Disordered" evidence="1">
    <location>
        <begin position="3034"/>
        <end position="3061"/>
    </location>
</feature>
<feature type="region of interest" description="Disordered" evidence="1">
    <location>
        <begin position="3075"/>
        <end position="3118"/>
    </location>
</feature>
<feature type="region of interest" description="Disordered" evidence="1">
    <location>
        <begin position="4222"/>
        <end position="4245"/>
    </location>
</feature>
<gene>
    <name evidence="2" type="ORF">LSH36_25g07054</name>
</gene>
<feature type="region of interest" description="Disordered" evidence="1">
    <location>
        <begin position="3306"/>
        <end position="3359"/>
    </location>
</feature>
<feature type="compositionally biased region" description="Polar residues" evidence="1">
    <location>
        <begin position="5664"/>
        <end position="5674"/>
    </location>
</feature>
<feature type="compositionally biased region" description="Basic and acidic residues" evidence="1">
    <location>
        <begin position="93"/>
        <end position="120"/>
    </location>
</feature>
<feature type="region of interest" description="Disordered" evidence="1">
    <location>
        <begin position="6914"/>
        <end position="6971"/>
    </location>
</feature>
<reference evidence="2" key="1">
    <citation type="journal article" date="2023" name="Mol. Biol. Evol.">
        <title>Third-Generation Sequencing Reveals the Adaptive Role of the Epigenome in Three Deep-Sea Polychaetes.</title>
        <authorList>
            <person name="Perez M."/>
            <person name="Aroh O."/>
            <person name="Sun Y."/>
            <person name="Lan Y."/>
            <person name="Juniper S.K."/>
            <person name="Young C.R."/>
            <person name="Angers B."/>
            <person name="Qian P.Y."/>
        </authorList>
    </citation>
    <scope>NUCLEOTIDE SEQUENCE</scope>
    <source>
        <strain evidence="2">P08H-3</strain>
    </source>
</reference>
<feature type="compositionally biased region" description="Basic and acidic residues" evidence="1">
    <location>
        <begin position="25"/>
        <end position="39"/>
    </location>
</feature>
<feature type="region of interest" description="Disordered" evidence="1">
    <location>
        <begin position="5546"/>
        <end position="5579"/>
    </location>
</feature>
<name>A0AAD9KC22_9ANNE</name>
<feature type="region of interest" description="Disordered" evidence="1">
    <location>
        <begin position="3182"/>
        <end position="3210"/>
    </location>
</feature>
<protein>
    <submittedName>
        <fullName evidence="2">Uncharacterized protein</fullName>
    </submittedName>
</protein>
<evidence type="ECO:0000313" key="2">
    <source>
        <dbReference type="EMBL" id="KAK2167698.1"/>
    </source>
</evidence>
<feature type="compositionally biased region" description="Basic residues" evidence="1">
    <location>
        <begin position="5922"/>
        <end position="5935"/>
    </location>
</feature>
<feature type="compositionally biased region" description="Basic and acidic residues" evidence="1">
    <location>
        <begin position="1494"/>
        <end position="1565"/>
    </location>
</feature>
<feature type="region of interest" description="Disordered" evidence="1">
    <location>
        <begin position="5102"/>
        <end position="5131"/>
    </location>
</feature>
<feature type="region of interest" description="Disordered" evidence="1">
    <location>
        <begin position="6091"/>
        <end position="6185"/>
    </location>
</feature>
<feature type="compositionally biased region" description="Basic and acidic residues" evidence="1">
    <location>
        <begin position="6126"/>
        <end position="6137"/>
    </location>
</feature>
<feature type="compositionally biased region" description="Basic and acidic residues" evidence="1">
    <location>
        <begin position="4174"/>
        <end position="4188"/>
    </location>
</feature>
<feature type="compositionally biased region" description="Gly residues" evidence="1">
    <location>
        <begin position="2794"/>
        <end position="2836"/>
    </location>
</feature>
<keyword evidence="3" id="KW-1185">Reference proteome</keyword>
<feature type="compositionally biased region" description="Low complexity" evidence="1">
    <location>
        <begin position="5635"/>
        <end position="5646"/>
    </location>
</feature>
<feature type="compositionally biased region" description="Basic residues" evidence="1">
    <location>
        <begin position="521"/>
        <end position="534"/>
    </location>
</feature>
<feature type="compositionally biased region" description="Basic and acidic residues" evidence="1">
    <location>
        <begin position="2716"/>
        <end position="2734"/>
    </location>
</feature>
<feature type="region of interest" description="Disordered" evidence="1">
    <location>
        <begin position="1364"/>
        <end position="1407"/>
    </location>
</feature>
<feature type="compositionally biased region" description="Basic and acidic residues" evidence="1">
    <location>
        <begin position="294"/>
        <end position="309"/>
    </location>
</feature>
<feature type="region of interest" description="Disordered" evidence="1">
    <location>
        <begin position="1177"/>
        <end position="1243"/>
    </location>
</feature>
<feature type="compositionally biased region" description="Low complexity" evidence="1">
    <location>
        <begin position="6959"/>
        <end position="6971"/>
    </location>
</feature>
<feature type="compositionally biased region" description="Basic and acidic residues" evidence="1">
    <location>
        <begin position="1391"/>
        <end position="1407"/>
    </location>
</feature>
<feature type="compositionally biased region" description="Basic and acidic residues" evidence="1">
    <location>
        <begin position="3310"/>
        <end position="3319"/>
    </location>
</feature>
<feature type="compositionally biased region" description="Polar residues" evidence="1">
    <location>
        <begin position="5560"/>
        <end position="5579"/>
    </location>
</feature>
<feature type="compositionally biased region" description="Polar residues" evidence="1">
    <location>
        <begin position="6160"/>
        <end position="6178"/>
    </location>
</feature>
<feature type="compositionally biased region" description="Polar residues" evidence="1">
    <location>
        <begin position="6571"/>
        <end position="6587"/>
    </location>
</feature>
<feature type="region of interest" description="Disordered" evidence="1">
    <location>
        <begin position="5014"/>
        <end position="5043"/>
    </location>
</feature>
<feature type="compositionally biased region" description="Basic residues" evidence="1">
    <location>
        <begin position="2676"/>
        <end position="2685"/>
    </location>
</feature>
<feature type="region of interest" description="Disordered" evidence="1">
    <location>
        <begin position="6609"/>
        <end position="6658"/>
    </location>
</feature>
<feature type="compositionally biased region" description="Basic residues" evidence="1">
    <location>
        <begin position="2865"/>
        <end position="2877"/>
    </location>
</feature>
<feature type="compositionally biased region" description="Low complexity" evidence="1">
    <location>
        <begin position="223"/>
        <end position="232"/>
    </location>
</feature>
<feature type="compositionally biased region" description="Basic residues" evidence="1">
    <location>
        <begin position="6051"/>
        <end position="6065"/>
    </location>
</feature>
<feature type="compositionally biased region" description="Basic and acidic residues" evidence="1">
    <location>
        <begin position="6738"/>
        <end position="6755"/>
    </location>
</feature>
<feature type="compositionally biased region" description="Basic and acidic residues" evidence="1">
    <location>
        <begin position="5823"/>
        <end position="5853"/>
    </location>
</feature>
<feature type="region of interest" description="Disordered" evidence="1">
    <location>
        <begin position="510"/>
        <end position="573"/>
    </location>
</feature>
<feature type="compositionally biased region" description="Basic and acidic residues" evidence="1">
    <location>
        <begin position="1204"/>
        <end position="1243"/>
    </location>
</feature>
<feature type="region of interest" description="Disordered" evidence="1">
    <location>
        <begin position="2591"/>
        <end position="2912"/>
    </location>
</feature>
<feature type="compositionally biased region" description="Basic and acidic residues" evidence="1">
    <location>
        <begin position="5649"/>
        <end position="5663"/>
    </location>
</feature>
<feature type="compositionally biased region" description="Basic and acidic residues" evidence="1">
    <location>
        <begin position="3501"/>
        <end position="3525"/>
    </location>
</feature>
<feature type="compositionally biased region" description="Polar residues" evidence="1">
    <location>
        <begin position="4222"/>
        <end position="4231"/>
    </location>
</feature>
<feature type="region of interest" description="Disordered" evidence="1">
    <location>
        <begin position="5618"/>
        <end position="5685"/>
    </location>
</feature>
<feature type="region of interest" description="Disordered" evidence="1">
    <location>
        <begin position="5800"/>
        <end position="5853"/>
    </location>
</feature>
<feature type="compositionally biased region" description="Basic and acidic residues" evidence="1">
    <location>
        <begin position="164"/>
        <end position="191"/>
    </location>
</feature>
<feature type="compositionally biased region" description="Polar residues" evidence="1">
    <location>
        <begin position="2736"/>
        <end position="2750"/>
    </location>
</feature>
<feature type="region of interest" description="Disordered" evidence="1">
    <location>
        <begin position="6862"/>
        <end position="6895"/>
    </location>
</feature>
<evidence type="ECO:0000256" key="1">
    <source>
        <dbReference type="SAM" id="MobiDB-lite"/>
    </source>
</evidence>
<feature type="region of interest" description="Disordered" evidence="1">
    <location>
        <begin position="278"/>
        <end position="327"/>
    </location>
</feature>
<feature type="compositionally biased region" description="Acidic residues" evidence="1">
    <location>
        <begin position="2754"/>
        <end position="2767"/>
    </location>
</feature>
<feature type="compositionally biased region" description="Low complexity" evidence="1">
    <location>
        <begin position="542"/>
        <end position="566"/>
    </location>
</feature>
<feature type="region of interest" description="Disordered" evidence="1">
    <location>
        <begin position="1088"/>
        <end position="1142"/>
    </location>
</feature>
<dbReference type="Proteomes" id="UP001208570">
    <property type="component" value="Unassembled WGS sequence"/>
</dbReference>
<feature type="compositionally biased region" description="Basic and acidic residues" evidence="1">
    <location>
        <begin position="6145"/>
        <end position="6159"/>
    </location>
</feature>
<feature type="compositionally biased region" description="Basic and acidic residues" evidence="1">
    <location>
        <begin position="2878"/>
        <end position="2912"/>
    </location>
</feature>
<feature type="region of interest" description="Disordered" evidence="1">
    <location>
        <begin position="5870"/>
        <end position="6069"/>
    </location>
</feature>
<dbReference type="EMBL" id="JAODUP010000025">
    <property type="protein sequence ID" value="KAK2167698.1"/>
    <property type="molecule type" value="Genomic_DNA"/>
</dbReference>
<feature type="compositionally biased region" description="Pro residues" evidence="1">
    <location>
        <begin position="5976"/>
        <end position="5996"/>
    </location>
</feature>
<feature type="region of interest" description="Disordered" evidence="1">
    <location>
        <begin position="4172"/>
        <end position="4194"/>
    </location>
</feature>
<feature type="compositionally biased region" description="Low complexity" evidence="1">
    <location>
        <begin position="7269"/>
        <end position="7278"/>
    </location>
</feature>
<feature type="region of interest" description="Disordered" evidence="1">
    <location>
        <begin position="6681"/>
        <end position="6760"/>
    </location>
</feature>
<feature type="compositionally biased region" description="Basic residues" evidence="1">
    <location>
        <begin position="2646"/>
        <end position="2659"/>
    </location>
</feature>
<feature type="compositionally biased region" description="Basic and acidic residues" evidence="1">
    <location>
        <begin position="5675"/>
        <end position="5685"/>
    </location>
</feature>
<feature type="region of interest" description="Disordered" evidence="1">
    <location>
        <begin position="6539"/>
        <end position="6597"/>
    </location>
</feature>
<proteinExistence type="predicted"/>
<organism evidence="2 3">
    <name type="scientific">Paralvinella palmiformis</name>
    <dbReference type="NCBI Taxonomy" id="53620"/>
    <lineage>
        <taxon>Eukaryota</taxon>
        <taxon>Metazoa</taxon>
        <taxon>Spiralia</taxon>
        <taxon>Lophotrochozoa</taxon>
        <taxon>Annelida</taxon>
        <taxon>Polychaeta</taxon>
        <taxon>Sedentaria</taxon>
        <taxon>Canalipalpata</taxon>
        <taxon>Terebellida</taxon>
        <taxon>Terebelliformia</taxon>
        <taxon>Alvinellidae</taxon>
        <taxon>Paralvinella</taxon>
    </lineage>
</organism>
<feature type="compositionally biased region" description="Basic and acidic residues" evidence="1">
    <location>
        <begin position="6616"/>
        <end position="6625"/>
    </location>
</feature>
<feature type="compositionally biased region" description="Basic and acidic residues" evidence="1">
    <location>
        <begin position="6539"/>
        <end position="6548"/>
    </location>
</feature>
<feature type="compositionally biased region" description="Basic and acidic residues" evidence="1">
    <location>
        <begin position="1450"/>
        <end position="1477"/>
    </location>
</feature>
<feature type="compositionally biased region" description="Basic and acidic residues" evidence="1">
    <location>
        <begin position="2636"/>
        <end position="2645"/>
    </location>
</feature>
<feature type="compositionally biased region" description="Basic and acidic residues" evidence="1">
    <location>
        <begin position="5897"/>
        <end position="5906"/>
    </location>
</feature>
<feature type="compositionally biased region" description="Basic and acidic residues" evidence="1">
    <location>
        <begin position="2686"/>
        <end position="2709"/>
    </location>
</feature>
<feature type="compositionally biased region" description="Basic and acidic residues" evidence="1">
    <location>
        <begin position="6003"/>
        <end position="6023"/>
    </location>
</feature>
<feature type="region of interest" description="Disordered" evidence="1">
    <location>
        <begin position="4950"/>
        <end position="4973"/>
    </location>
</feature>
<feature type="compositionally biased region" description="Basic and acidic residues" evidence="1">
    <location>
        <begin position="3077"/>
        <end position="3108"/>
    </location>
</feature>
<feature type="compositionally biased region" description="Polar residues" evidence="1">
    <location>
        <begin position="5810"/>
        <end position="5822"/>
    </location>
</feature>
<sequence length="7477" mass="828910">MPVSDIVKQEEKDQPQEDVPVSDSVKQEEKLLEEGKPQEDVPVFVSVKQEEKPLTEDKPQYVVSVLDSVKQEEKLLEEGMPQEDVPVFVSVKQEGKHLTEDKPQDIVKQEEKLVEDKPQEDMPVSDIVKQEEKDQPQEDIPVSDSVKQQEKDQPEEDVPVSDSVKQEEKDKPQEDMHVSDSVKQEEKDQPQKDVPVSDSVKQVRPSKDVPVLDSVKQEEKPVPQDQPQDIPVSASVKPVAESESMEQEKHVSKVKAQEANQEILCDARFESEVEMWERSETRNNQTDVELIYKPQKELSGTKREQKEEVPSIDQQESYRYVPERQEESKIINEGASDVERLDTVDRYQEFVGDGHQLETCYEDQLPKEDYLVSEHEIEKIEQTLCTTSWEEQEDNAVDDNKKEERFDDYLMKKLSEVPFSEDILQSDDFDLAMVESKVADHVWPTTDSHLHDIRLMEELGEKTSAGDSILPESDRAIEADIILPDSDRAIGGELVKCAVMLSTDNMTEIQALTEDGGQPVARKRRHRKRKHRRSQAMVPNEPWSSSSSDPWSSSSSAESALDSGESYMKTSPDGVSLDDAVPLFETNPLSPVVINGEITASCHMSQTCPKMYLDDKFENRDRKKITEPIHDAGSTEKKTVIEEIREQELVTEPKPDLLECLMQEEHQLVYYYAALQALKNILTGVIRQTPDADPRQELVASTSGPQVVAESDQIIPQNTQRSAYDLQSKDQVCASTCTSGLADFITEDIPISVDHHTALTSSDTSSYGNPVTNRQSVIMQAVPTSVVASVQPTTDRESQNEDLMLRRKEETKFGQLEVTTTVTEKSGDRLNSSCTDASTPCLLHDIPTSAYHYTAIQSYQSYSDYQLLADRQPAQITTKSSLPDPEENTVTASEHLVRTSLQGIEAAVEASQQRSHIIIDIPSAVEHYNALSTLDDVCSGINVTVERVLRVHGGYRSKDKRVSFADDIGKFHPRTDIFSIREPFVERKEIFISVTSPTMTITELPWNVTAGSDVSNSLNICQDNAEVDAQTFVKHEPPRHPSDDIPCCCVYYNSLLIMEDLPVVINGEQHVAENSIKVDRTDDHPLAELARDDDHPVTELAQDDDHPVTELARDDDHPVTELTGDDDHPVTELAGDNDHPVTELSRNDYHPVTELGQDDDHPVTELARDLQLVTEVSRDDCDDDDDVQPVTELAGDDVQPVTELSRDDDHPVTELARDDDHPVTELSRNDDHPVTELGQDDDHPVTELARDLQLVTEVSRDDCDDDDDVQPVTELAGDDVQPVTELSRDDDHPVTELARYDDHPVTELTRDDYQPVTELTGDDDQPVTELARDDYHPVTELGQDDDHPVTELARDLQLVTEVSRDDCDDDDDVQPVTELAGDDVQPVTELSRNDDHPVTELGQDDDHPVTELARDLQLVTEVSRDDCDDDDDVQPVTELAGDDVQPVTELSRDDDHPVTELARDDDHPVTELTRDDNQPVTELTGDDDQPVTELARDDDHPVTELARDDDHPVTELTRDDYQPVTELARDDDQPVTELARDGDHPVTELSRNDDHPVTELGQDDDHPVTELARDLQDDDHPVTELARDDDHPVTELTRDDYQPVTELARDDDQPVTELARDGDHPVTELSRNDDHPVTELGQDDDHPVTELARDLQLVTEVSRDDYDDDDVQPVTELAGDDVQPVTELSRDDGDQPVTLLSRDDDDQPVTKLFRDEIQLLPEMSRCESHQIPKIFSCDDQPVYEMSKIDKIFSSDDKPLTKMFSDEDQLVTTVFKDDNHLANEAHETEANENESEKMHNQYSVDKYILLRHDIPLSCVHFAGLDLINRGQERIALSVEDQAKFVEHSDVQGNDVPLSRSTEDHVSVLHHDIPTSCQHYNSVSALSDVQTCIIAMEVTSSVSDSNAVASETDVIPRETDFKESHCQIQQENTDVYVVNDSTETLLVTKLSKPSDDQEQPTIIGQMLDKKEAENHTREELDLVQEQKALSSNKSGDVWRGSKVMHHSMNDIPACCRYYTSLSLLEDGSTKAGMLVRAGSETTELLICKTEMHIQPDDTVSGTNVQEQSVQETMVTVSPNPELSEHLQHLSHSELGIAESLDHRPPNVDLWKTQENIIESEMRSSVMDQTARISSYADVDPENRFLLSHTESFTDHQEPDQDHISVFVTEPEVDIQQDSDDEHDVTCKESKPGKETLNIDFDEYLIISSDDEAYVIRETTKKAVPVIAKVKTNKLIRNSDSALTNISVEQTTEPTDEQTDEHIITEPKHRQDSVTSENHISNEHTMSAKHNNVEIEKEDTISMEMPKYADSANDEQIDESDNLMEKNVTAVPHHITDQDQIYLEFDRETSHRTGDILPTADLESSIRSGQDLVNLDPLSNVQKKDHSNDTALVNPNQHSLENRDFQMKVENIRPSEQIETVGEIRDDDDDDKLVGLQTERELPVVEDHSPIEESKFDQMRTDEDLEALGDTEDVLKHVINQLQHKTNQHTSSQDEPDVTGVRNDQTAELTPVDVTDQQKSGYGTEDENDTYIIIDLPSTTAKETDTSVSTLVSDATPAIEGALHQVQGGGSVPVEIEQLPSGYVDEDRSVVPLADEAWDSDSSTSSISSSDSSPERGISSQLEFTSGIDSDVRKSKKKQLSEKALQSRRERRRKRRLRKRRGLIGETDDVEKRQDSKSKKERKRKSKKGTVDHQEEDDQTIKELTKEPEFDTFRIVPTEVREVTCSENKTEVIKVDCSETYNTSSFQSDNQTRFGEEEHETDTEQTEPEEKDGKKKKGGVQDTAAGQGTSGQSTSGAAGGGDQSGGGSGSGGSGSGASGSGGSGESGSGAGGSASGSGSGKDDDNGDDDKKDGKRKKNLTDKGLEGLKRRRKRKRLRKRGKLVDELSKSDAESGEQKGDRIAGGDQPEKAALDELEKEILDKSPKHKAQESRVPHHARDDVEIVKGDIFSDKRKHESPVLKMKSKEVVGSFNMAESTQVSAVQDTGMLSLNASDHQQKVKTSAIDDAMSELKYSETSGIKMQFDETKVHLADYEMKHKTAPGKTELSRSTMEESQDGVPDAPDLDLDDYIIISSEEDEFAVSKEEPKLDTSERLPADKHVAKEKNVDEISKIEPTSSEQQIEEISVRHADVDELAQTAGFSEAIVAAGLRQPPDVKKSEPNLDQKIVEVSLPQADADQLEEMPAMTQEDYKSPQEYKGGMFAGKPPSSEDLKKTTSLEAEVEKLEDTIAPVTTKPTKEQLFIADRGDLQLQSEDPAIEQLGNIAMVQPSSAIVQSRTTDQRFEEVIIDSGNFAKMSAASPQIAAMISSGQLMKKKEEEKEAKALSLEEDEAQRTEQQAKDPIGVANAPSEPKIDFEESTAPKSIAVEEDEDLDEVAMMPRGWYIESNNVSITDEHLKDVTGQQMSDKNVEPKQIDTILPESTGSVAVVEGLQADVTQDAAAVVTEASSIHARVAVSEVAQTERALTETRVPDAAVGLWQDVTLAGVTQVTVTPASIAPTAGVTADDKVTATDTKAEERQTDDTEKGEETQEDENVDDVAMMPLGWDVDETDNQQIQEVTADKLSEESLLLSKAPKQTDAVLPETATSVDRVDQLQASTALIVASVPNAPSAGVPEVAQTKTVLAEFTTEPTVTKIKDEDRQTKGEEGQEDEDVDDIAMMPLGWDVDETDNQQIQEVTAEKLSEESLLLSKAPKQTDAVLPETATSVDHVDQLQASTALIVASVPNAPSTGVPEVAQTKTVLAEFTTEPTVTKIKDEDRQTKGEEGQEDEDVDDIAMMPLGWDVDETDNQQIQEVTAEKLSEESLLLSKAPKQTDAVLPETTTTLGDVYQLQAGTAQIVASVPNAPSAGVPEVAQTKTVLAEFTTEAEPIVTEIKDEDRQAKGEEDVDDVAMMPLGWDVDDSVDVYVTDHPIEDVTAKNLMDERSLLSETPQQTDAVLNETTSLVAGVDKLQTGVIQTAAPIADTTPVGIPGDEAKPEVAQNDRALAEIAVPVVPIGLLQDQTQDFVPQSTAVIVGAPVVSGLADKATPERRQDDLENQKELDEDIDEVAMIPLGWDVESSDVSVADQHVDEVIDKKSTDDNLLLDGEPKQSDLALVETRVSVTDVGLKADVSQAAESVTLASSDVLPGEVSKPVLAQTGAVVTESRLTEDVLDETEKVELKDAALVTETVTESIPTDIKKDEKSLTDKRQVGAESTTSSIDHYRSLQLLGAIEAGDVILQSVVSPESPDANTQRDGVPEKKTDVLESEESVPVMLSQADDHSLYKIEVPVSAANLESLHMLQGVKSGTVLVSTRDQASLVNKSDVSPVEDNAEPLKQPPEVVQSPLGRPDRDIVTDTENFVPLAQTPGMEVLNQLEGLPIKLTNSSMEYVKPITAEAVHEVSTESIPKDALKDAVAHEDTVHGTTLPSSRTTVESVVSVVDIDNNLQYVQGMDTLRELERGDIEPYLVIDNAKPVPAEDTIPVDSEASDQIEQKRSLPTEAYPELPEDLDGKSPVEEKLDEIKDASYLGESDQQTEYLSLDRVPSHVQYALGLQTLTSLEIGALQGSVNSPVDEKVTPDITRVSQVEVASAQIGLSPGEVPVDVSIEKEVQVTEVVTKEVPKNEVQKEKESQLDIQARERPELEQEDQVKEVPEQEIQLKEVSKQEIPEQEVQVKEIPEQDVQIMEVPKPEAQVRAVLEQEVQLKEIPEQEVEVKEIPEQEVQVKEIPEQEVQVKEIQKHDLQIKEIPEQEVEVKEIPEQEVEVKEIPEQEVQVKEIPEQEVQVKEIPEQEVEVKEIPEQEVQVKEIPEQEVQVKEVPEQEIEVKDIPVQKVQVKEVTEQEVQVKEIQEQEVQVKEIPEQEVQVKEIPEQEVQVKEVPEQEIEVKDIPVQKVQVKEVTEQEVQVKEIQEQEVQVKEVSKQAVQIKEVPEQEAHLKQIPEQEILVKEIPEKETSEETKKVSDIYQDVRTVDDRQLSESDLIPDIEPGKELPSSEISTDVITGQRASVFKSSPLGREPSVERVLQTVSLSPVVIKLNTEKGVTASSHPDNEVPSPEVTEERKEEQDINANICQISSRVKLSSINVSTERVESSVSSTSPTIVISEEMLLKVTKSHLAGDALDEHRDEVSISSGVSQGEDLGSPTTERTEEFLTTATRDILERKVEASVTSKQMAVGIIEPEVGHDRQEETEVKDVTTVQEYVSQASVDTNLVSTERVEWFLVFSERSTLVVSSGQRSSPADDSDRPHEHDNDKDKSDKNDPKPKDKETESSFFKKIFGKRQSGPLDGSTNDKTEEPNQPADNLTSISHPITQRSEVVDIDIPEEGSPVDDPEVFLAPEGDINVEESNPVQSCVKMVNDERVQMEEKLIKAVDATSQEVIEAYKQQLILGQVIKTDEADTDETHSSGSHLDSFLSSGQMSDVDRGRLVSMSGNSRIVLVKDDLEKTVVSDNTIQYITDSSVRQFPESSILQTESQISEKEETLGVCHQDRDYKGNHNIRPDDLLLATDTCLLDDSKESPDSVRTENTSSSLSSYTREFGKIHTTEDLENAIKHIEKRVSALEVEAAVITGVNEETDSSEYERQSERTLSSSTVRDYSTSPETEQLPSVKEAAALLSFEQEILEHITGKGSDIAQKGSEQDLESPLIGFNKTTSPVTHDHSASPSSTTEASTSVPFDKEKVQQFFRERSISPKQLTSPTSLSREHTPDLKNDDLPVVYHYTAVYILSDAEMGSSAEAARTLGILTGEKLKESSVQQSDKRYYLTVERKIQMEKPAGIRGELDVGVKGDGVDVGDVQVSKDLPEQGMMIEASLPCVGDVQHLKHLDAENKIKREPKTVTDSGSDQSPDTRMSSEEVIIKEQSCEQTKEPSREIESDERPAMSVRREIASLAQEIQKHFEEQKVVPGKAVADSEMTARPSTPLGEKSTDEKRETGSEVANVLCLKEDGTKHKVKKKKSRKKGKNKSGELYIPDVTDTKQSDEPTIVSTNSAVQTFATPNLTPGVIPTPPPPPPPQPPPPPPPVPGPSSFQEQIEKKKTDVPKQELKKIRSDSPLKPAFTDISEICDSIEEIMAGPSPEKKRQRSRSRSAKRAAAKARLEGRFLRKVSSDSNIEDCLEEDPGETVIVLPGKPKADDNLLEWETRGSNQSMAPVPPTDERSDNRKMESSIDGSPSIEDHLAKSESEDHVDQCSSQTLTPDVTSEPSARNNIVPDRLSDECTDQVGVVSDEQLPSDSILPSTVDTDANKYSELCIDTDEADPSLMYRMGVEGGSLLMTGGSSIMDTLPIGDVVIETIVEIETVMEYLLEKVQDHSEARLLDVPDDPVVDQEAKVPALKEPALSDAKPHDKLGKLTQSWQPMLSGISTISSQDKLLSAGVAPMLSGIKTSTQQVDLQADKEQFMSSSVDRNSLDLGEFLILRTGLGEEDSDRVQSIVEPDNFQKTDMETLAKEKLKMLLEDSQNELSYHSDSREILKALELGEIVMPTIISVTGLSTSLSCFDTPTEKAQRDHTPERLDKEDYEVDSILKVTIEQSEDKDLKLEVCIESLAVDVAVQEGCHSGMEDLLAERNTSDKCEQEVKQTTVDSVDDVDRVSPEDDATVSAPSAQEISQPMNTSKRGQPGRLGGVFYPQWMRSGQRYEVPQTQDYKQRSPKDQSPKPGFQSYGPQIRLDEIDYDPDPRGSQSKVSPPIQLEVLRSIVSRKRIHDLLADEDLEHNEKEESESLIRKDHPQRDTDISGGILDPSRIVGVDPTVAGTQSRKRLHSEDDDMERRIETTKNDSPKESNGRRRPSPVVELISSIKIPIRKDTDTYHKEDERPMTNQEITREVAHQQQLDNKPDSCVFIAHHETRGRDDPQVGPPVQPPQHLELDCIEFDALNTSAPDLSPTLVSSVRGNIEASDDGNKSEGTHKRIDQARIKDTSDEQNREHLQADNAIVDQDTVMGLAEQTQSSSSSHDQQVMTQGPSSLQVQDSQTETKKSQKDKQTREISPVESIGSASSSSSKVVEIHQYAGLEDNIPLVYSWDGVPMESSCELLSTSEEGADVDIETMEKSFSLKVITEEMIEKTTNGNARQIEFTPKCESTKGEHLQLHPEVEHRISSKESATYLAVDSKVRVNLDENQNPELAVNLEANKNLTNSIINKKTSTNTEQATYENRSQDGITAHLITDSQPIQKIYQTDRQLEQKDAKEKRKIQEEHYSAEAREKSPPKKRASEEVVHSFLYKITTLDNSETMKVDPKEISANPGPVGDVFSAAVGLTANISKLIEAAEQDMFDEEEDMKDVITESKPTEVDHGVTGQMSSDSNGNLSDDSLDKECLTLREQAFEETTAQHNQDVSSPPSNLSQDSLGEGLDPDLDFEPWSMTFYGSARIVTESDPADCGPIFSPLREVEEMFSDDSINGKPREDAARIERDPCIKERDQLVDSVDSLDLEASIPTTKSDQLVPEVSAHSCHPAGPSSLRVPFSYKDRSAWSQPKKQRAPPIRHTVERDSLDDSENSDGGADYYVDKS</sequence>
<feature type="region of interest" description="Disordered" evidence="1">
    <location>
        <begin position="74"/>
        <end position="254"/>
    </location>
</feature>
<comment type="caution">
    <text evidence="2">The sequence shown here is derived from an EMBL/GenBank/DDBJ whole genome shotgun (WGS) entry which is preliminary data.</text>
</comment>
<feature type="compositionally biased region" description="Polar residues" evidence="1">
    <location>
        <begin position="7295"/>
        <end position="7315"/>
    </location>
</feature>
<accession>A0AAD9KC22</accession>
<feature type="compositionally biased region" description="Basic and acidic residues" evidence="1">
    <location>
        <begin position="6943"/>
        <end position="6955"/>
    </location>
</feature>
<feature type="compositionally biased region" description="Polar residues" evidence="1">
    <location>
        <begin position="2615"/>
        <end position="2625"/>
    </location>
</feature>
<feature type="compositionally biased region" description="Basic and acidic residues" evidence="1">
    <location>
        <begin position="2837"/>
        <end position="2864"/>
    </location>
</feature>
<feature type="compositionally biased region" description="Low complexity" evidence="1">
    <location>
        <begin position="2597"/>
        <end position="2609"/>
    </location>
</feature>
<feature type="region of interest" description="Disordered" evidence="1">
    <location>
        <begin position="1599"/>
        <end position="1647"/>
    </location>
</feature>
<feature type="compositionally biased region" description="Basic and acidic residues" evidence="1">
    <location>
        <begin position="6684"/>
        <end position="6704"/>
    </location>
</feature>
<feature type="region of interest" description="Disordered" evidence="1">
    <location>
        <begin position="7254"/>
        <end position="7280"/>
    </location>
</feature>
<feature type="compositionally biased region" description="Polar residues" evidence="1">
    <location>
        <begin position="5956"/>
        <end position="5971"/>
    </location>
</feature>
<feature type="compositionally biased region" description="Basic and acidic residues" evidence="1">
    <location>
        <begin position="5217"/>
        <end position="5244"/>
    </location>
</feature>
<feature type="region of interest" description="Disordered" evidence="1">
    <location>
        <begin position="4454"/>
        <end position="4489"/>
    </location>
</feature>
<feature type="region of interest" description="Disordered" evidence="1">
    <location>
        <begin position="7404"/>
        <end position="7477"/>
    </location>
</feature>
<feature type="region of interest" description="Disordered" evidence="1">
    <location>
        <begin position="3500"/>
        <end position="3530"/>
    </location>
</feature>
<feature type="compositionally biased region" description="Polar residues" evidence="1">
    <location>
        <begin position="5204"/>
        <end position="5215"/>
    </location>
</feature>
<feature type="region of interest" description="Disordered" evidence="1">
    <location>
        <begin position="7295"/>
        <end position="7321"/>
    </location>
</feature>
<feature type="region of interest" description="Disordered" evidence="1">
    <location>
        <begin position="5204"/>
        <end position="5282"/>
    </location>
</feature>